<dbReference type="STRING" id="714943.Mucpa_6943"/>
<gene>
    <name evidence="1" type="ORF">Mucpa_6943</name>
</gene>
<accession>H1Y632</accession>
<evidence type="ECO:0000313" key="2">
    <source>
        <dbReference type="Proteomes" id="UP000002774"/>
    </source>
</evidence>
<proteinExistence type="predicted"/>
<organism evidence="1 2">
    <name type="scientific">Mucilaginibacter paludis DSM 18603</name>
    <dbReference type="NCBI Taxonomy" id="714943"/>
    <lineage>
        <taxon>Bacteria</taxon>
        <taxon>Pseudomonadati</taxon>
        <taxon>Bacteroidota</taxon>
        <taxon>Sphingobacteriia</taxon>
        <taxon>Sphingobacteriales</taxon>
        <taxon>Sphingobacteriaceae</taxon>
        <taxon>Mucilaginibacter</taxon>
    </lineage>
</organism>
<keyword evidence="2" id="KW-1185">Reference proteome</keyword>
<dbReference type="Proteomes" id="UP000002774">
    <property type="component" value="Chromosome"/>
</dbReference>
<dbReference type="HOGENOM" id="CLU_2538884_0_0_10"/>
<dbReference type="RefSeq" id="WP_008513118.1">
    <property type="nucleotide sequence ID" value="NZ_CM001403.1"/>
</dbReference>
<reference evidence="1" key="1">
    <citation type="submission" date="2011-09" db="EMBL/GenBank/DDBJ databases">
        <title>The permanent draft genome of Mucilaginibacter paludis DSM 18603.</title>
        <authorList>
            <consortium name="US DOE Joint Genome Institute (JGI-PGF)"/>
            <person name="Lucas S."/>
            <person name="Han J."/>
            <person name="Lapidus A."/>
            <person name="Bruce D."/>
            <person name="Goodwin L."/>
            <person name="Pitluck S."/>
            <person name="Peters L."/>
            <person name="Kyrpides N."/>
            <person name="Mavromatis K."/>
            <person name="Ivanova N."/>
            <person name="Mikhailova N."/>
            <person name="Held B."/>
            <person name="Detter J.C."/>
            <person name="Tapia R."/>
            <person name="Han C."/>
            <person name="Land M."/>
            <person name="Hauser L."/>
            <person name="Markowitz V."/>
            <person name="Cheng J.-F."/>
            <person name="Hugenholtz P."/>
            <person name="Woyke T."/>
            <person name="Wu D."/>
            <person name="Tindall B."/>
            <person name="Brambilla E."/>
            <person name="Klenk H.-P."/>
            <person name="Eisen J.A."/>
        </authorList>
    </citation>
    <scope>NUCLEOTIDE SEQUENCE [LARGE SCALE GENOMIC DNA]</scope>
    <source>
        <strain evidence="1">DSM 18603</strain>
    </source>
</reference>
<dbReference type="OrthoDB" id="771549at2"/>
<evidence type="ECO:0000313" key="1">
    <source>
        <dbReference type="EMBL" id="EHQ30991.1"/>
    </source>
</evidence>
<dbReference type="EMBL" id="CM001403">
    <property type="protein sequence ID" value="EHQ30991.1"/>
    <property type="molecule type" value="Genomic_DNA"/>
</dbReference>
<sequence length="83" mass="10008">MSYEIIQTGETEVFKLLHVTSTRFRQWKVWRVQFHDGKETFLYRCDNEWMQWSKTHLDKPVLKAVADCIENTSIRNQLKSIFA</sequence>
<protein>
    <submittedName>
        <fullName evidence="1">Uncharacterized protein</fullName>
    </submittedName>
</protein>
<dbReference type="AlphaFoldDB" id="H1Y632"/>
<name>H1Y632_9SPHI</name>